<evidence type="ECO:0000256" key="11">
    <source>
        <dbReference type="SAM" id="Phobius"/>
    </source>
</evidence>
<evidence type="ECO:0000256" key="4">
    <source>
        <dbReference type="ARBA" id="ARBA00022481"/>
    </source>
</evidence>
<gene>
    <name evidence="13" type="ORF">CKO31_09425</name>
</gene>
<dbReference type="RefSeq" id="WP_200236384.1">
    <property type="nucleotide sequence ID" value="NZ_NRRV01000019.1"/>
</dbReference>
<dbReference type="Proteomes" id="UP000748752">
    <property type="component" value="Unassembled WGS sequence"/>
</dbReference>
<evidence type="ECO:0000256" key="5">
    <source>
        <dbReference type="ARBA" id="ARBA00022519"/>
    </source>
</evidence>
<evidence type="ECO:0000256" key="10">
    <source>
        <dbReference type="ARBA" id="ARBA00030775"/>
    </source>
</evidence>
<dbReference type="Pfam" id="PF07963">
    <property type="entry name" value="N_methyl"/>
    <property type="match status" value="1"/>
</dbReference>
<keyword evidence="14" id="KW-1185">Reference proteome</keyword>
<feature type="domain" description="General secretion pathway GspH" evidence="12">
    <location>
        <begin position="49"/>
        <end position="170"/>
    </location>
</feature>
<evidence type="ECO:0000259" key="12">
    <source>
        <dbReference type="Pfam" id="PF12019"/>
    </source>
</evidence>
<evidence type="ECO:0000256" key="8">
    <source>
        <dbReference type="ARBA" id="ARBA00023136"/>
    </source>
</evidence>
<evidence type="ECO:0000256" key="9">
    <source>
        <dbReference type="ARBA" id="ARBA00025772"/>
    </source>
</evidence>
<comment type="subcellular location">
    <subcellularLocation>
        <location evidence="1">Cell inner membrane</location>
        <topology evidence="1">Single-pass membrane protein</topology>
    </subcellularLocation>
</comment>
<dbReference type="Gene3D" id="3.55.40.10">
    <property type="entry name" value="minor pseudopilin epsh domain"/>
    <property type="match status" value="1"/>
</dbReference>
<accession>A0ABS1CGI4</accession>
<reference evidence="13 14" key="1">
    <citation type="journal article" date="2020" name="Microorganisms">
        <title>Osmotic Adaptation and Compatible Solute Biosynthesis of Phototrophic Bacteria as Revealed from Genome Analyses.</title>
        <authorList>
            <person name="Imhoff J.F."/>
            <person name="Rahn T."/>
            <person name="Kunzel S."/>
            <person name="Keller A."/>
            <person name="Neulinger S.C."/>
        </authorList>
    </citation>
    <scope>NUCLEOTIDE SEQUENCE [LARGE SCALE GENOMIC DNA]</scope>
    <source>
        <strain evidence="13 14">DSM 6210</strain>
    </source>
</reference>
<evidence type="ECO:0000313" key="13">
    <source>
        <dbReference type="EMBL" id="MBK1630957.1"/>
    </source>
</evidence>
<keyword evidence="7 11" id="KW-1133">Transmembrane helix</keyword>
<dbReference type="EMBL" id="NRRV01000019">
    <property type="protein sequence ID" value="MBK1630957.1"/>
    <property type="molecule type" value="Genomic_DNA"/>
</dbReference>
<keyword evidence="4" id="KW-0488">Methylation</keyword>
<proteinExistence type="inferred from homology"/>
<evidence type="ECO:0000256" key="7">
    <source>
        <dbReference type="ARBA" id="ARBA00022989"/>
    </source>
</evidence>
<dbReference type="NCBIfam" id="TIGR02532">
    <property type="entry name" value="IV_pilin_GFxxxE"/>
    <property type="match status" value="1"/>
</dbReference>
<evidence type="ECO:0000256" key="3">
    <source>
        <dbReference type="ARBA" id="ARBA00022475"/>
    </source>
</evidence>
<keyword evidence="3" id="KW-1003">Cell membrane</keyword>
<dbReference type="SUPFAM" id="SSF54523">
    <property type="entry name" value="Pili subunits"/>
    <property type="match status" value="1"/>
</dbReference>
<evidence type="ECO:0000313" key="14">
    <source>
        <dbReference type="Proteomes" id="UP000748752"/>
    </source>
</evidence>
<feature type="transmembrane region" description="Helical" evidence="11">
    <location>
        <begin position="12"/>
        <end position="33"/>
    </location>
</feature>
<name>A0ABS1CGI4_9GAMM</name>
<keyword evidence="8 11" id="KW-0472">Membrane</keyword>
<dbReference type="PROSITE" id="PS00409">
    <property type="entry name" value="PROKAR_NTER_METHYL"/>
    <property type="match status" value="1"/>
</dbReference>
<protein>
    <recommendedName>
        <fullName evidence="2">Type II secretion system protein H</fullName>
    </recommendedName>
    <alternativeName>
        <fullName evidence="10">General secretion pathway protein H</fullName>
    </alternativeName>
</protein>
<evidence type="ECO:0000256" key="6">
    <source>
        <dbReference type="ARBA" id="ARBA00022692"/>
    </source>
</evidence>
<evidence type="ECO:0000256" key="2">
    <source>
        <dbReference type="ARBA" id="ARBA00021549"/>
    </source>
</evidence>
<comment type="similarity">
    <text evidence="9">Belongs to the GSP H family.</text>
</comment>
<sequence length="184" mass="19335">MTIAVARQPQRGVTLVELLITMSIVVILITVGVSGMRMVIKRNARAAEVNTMVGHLNFARAQAIMRAANVRVCPADPHDLSAGCDAAPTNGSWSDGYAIVELDAAGGTASVLRVQQGARAVDIIGNRVCFEFEDDGTLKFGGCSGPGSIRFCDPDPDGMDAARVVVSSMGRIRLEETGVTCPDS</sequence>
<evidence type="ECO:0000256" key="1">
    <source>
        <dbReference type="ARBA" id="ARBA00004377"/>
    </source>
</evidence>
<dbReference type="InterPro" id="IPR012902">
    <property type="entry name" value="N_methyl_site"/>
</dbReference>
<organism evidence="13 14">
    <name type="scientific">Thiohalocapsa halophila</name>
    <dbReference type="NCBI Taxonomy" id="69359"/>
    <lineage>
        <taxon>Bacteria</taxon>
        <taxon>Pseudomonadati</taxon>
        <taxon>Pseudomonadota</taxon>
        <taxon>Gammaproteobacteria</taxon>
        <taxon>Chromatiales</taxon>
        <taxon>Chromatiaceae</taxon>
        <taxon>Thiohalocapsa</taxon>
    </lineage>
</organism>
<dbReference type="InterPro" id="IPR045584">
    <property type="entry name" value="Pilin-like"/>
</dbReference>
<keyword evidence="5" id="KW-0997">Cell inner membrane</keyword>
<comment type="caution">
    <text evidence="13">The sequence shown here is derived from an EMBL/GenBank/DDBJ whole genome shotgun (WGS) entry which is preliminary data.</text>
</comment>
<keyword evidence="6 11" id="KW-0812">Transmembrane</keyword>
<dbReference type="Pfam" id="PF12019">
    <property type="entry name" value="GspH"/>
    <property type="match status" value="1"/>
</dbReference>
<dbReference type="InterPro" id="IPR022346">
    <property type="entry name" value="T2SS_GspH"/>
</dbReference>